<proteinExistence type="inferred from homology"/>
<dbReference type="Pfam" id="PF02230">
    <property type="entry name" value="Abhydrolase_2"/>
    <property type="match status" value="1"/>
</dbReference>
<comment type="caution">
    <text evidence="4">The sequence shown here is derived from an EMBL/GenBank/DDBJ whole genome shotgun (WGS) entry which is preliminary data.</text>
</comment>
<evidence type="ECO:0000259" key="3">
    <source>
        <dbReference type="Pfam" id="PF02230"/>
    </source>
</evidence>
<dbReference type="SUPFAM" id="SSF53474">
    <property type="entry name" value="alpha/beta-Hydrolases"/>
    <property type="match status" value="1"/>
</dbReference>
<evidence type="ECO:0000313" key="5">
    <source>
        <dbReference type="Proteomes" id="UP000699985"/>
    </source>
</evidence>
<dbReference type="Proteomes" id="UP000699985">
    <property type="component" value="Unassembled WGS sequence"/>
</dbReference>
<keyword evidence="2" id="KW-0378">Hydrolase</keyword>
<dbReference type="GO" id="GO:0016787">
    <property type="term" value="F:hydrolase activity"/>
    <property type="evidence" value="ECO:0007669"/>
    <property type="project" value="UniProtKB-KW"/>
</dbReference>
<evidence type="ECO:0000313" key="4">
    <source>
        <dbReference type="EMBL" id="NCU50276.1"/>
    </source>
</evidence>
<organism evidence="4 5">
    <name type="scientific">Candidatus Fonsibacter lacus</name>
    <dbReference type="NCBI Taxonomy" id="2576439"/>
    <lineage>
        <taxon>Bacteria</taxon>
        <taxon>Pseudomonadati</taxon>
        <taxon>Pseudomonadota</taxon>
        <taxon>Alphaproteobacteria</taxon>
        <taxon>Candidatus Pelagibacterales</taxon>
        <taxon>Candidatus Pelagibacterales incertae sedis</taxon>
        <taxon>Candidatus Fonsibacter</taxon>
    </lineage>
</organism>
<name>A0A966HQ67_9PROT</name>
<reference evidence="4" key="1">
    <citation type="submission" date="2018-10" db="EMBL/GenBank/DDBJ databases">
        <title>Iterative Subtractive Binning of Freshwater Chronoseries Metagenomes Recovers Nearly Complete Genomes from over Four Hundred Novel Species.</title>
        <authorList>
            <person name="Rodriguez-R L.M."/>
            <person name="Tsementzi D."/>
            <person name="Luo C."/>
            <person name="Konstantinidis K.T."/>
        </authorList>
    </citation>
    <scope>NUCLEOTIDE SEQUENCE</scope>
    <source>
        <strain evidence="4">WB8_1A_003</strain>
    </source>
</reference>
<dbReference type="EMBL" id="RGMI01000010">
    <property type="protein sequence ID" value="NCU50276.1"/>
    <property type="molecule type" value="Genomic_DNA"/>
</dbReference>
<evidence type="ECO:0000256" key="2">
    <source>
        <dbReference type="ARBA" id="ARBA00022801"/>
    </source>
</evidence>
<dbReference type="AlphaFoldDB" id="A0A966HQ67"/>
<dbReference type="InterPro" id="IPR003140">
    <property type="entry name" value="PLipase/COase/thioEstase"/>
</dbReference>
<gene>
    <name evidence="4" type="ORF">EBX29_00620</name>
</gene>
<dbReference type="PANTHER" id="PTHR10655:SF17">
    <property type="entry name" value="LYSOPHOSPHOLIPASE-LIKE PROTEIN 1"/>
    <property type="match status" value="1"/>
</dbReference>
<comment type="similarity">
    <text evidence="1">Belongs to the AB hydrolase superfamily. AB hydrolase 2 family.</text>
</comment>
<dbReference type="InterPro" id="IPR029058">
    <property type="entry name" value="AB_hydrolase_fold"/>
</dbReference>
<protein>
    <submittedName>
        <fullName evidence="4">Phospholipase</fullName>
    </submittedName>
</protein>
<evidence type="ECO:0000256" key="1">
    <source>
        <dbReference type="ARBA" id="ARBA00006499"/>
    </source>
</evidence>
<dbReference type="InterPro" id="IPR050565">
    <property type="entry name" value="LYPA1-2/EST-like"/>
</dbReference>
<accession>A0A966HQ67</accession>
<feature type="domain" description="Phospholipase/carboxylesterase/thioesterase" evidence="3">
    <location>
        <begin position="17"/>
        <end position="218"/>
    </location>
</feature>
<dbReference type="PANTHER" id="PTHR10655">
    <property type="entry name" value="LYSOPHOSPHOLIPASE-RELATED"/>
    <property type="match status" value="1"/>
</dbReference>
<dbReference type="Gene3D" id="3.40.50.1820">
    <property type="entry name" value="alpha/beta hydrolase"/>
    <property type="match status" value="1"/>
</dbReference>
<sequence>MKLIEENIFLKTTSLSQTSSKANYLIVFCHGYGADGKDLINIGNYWQRFLPDFYFTSPNAPNICSVNPGGFEWFDLMSHDVQKINLELENSILKLTQFINAKLKELNLDYSKLFLVGFSQGTMMSLHYALTNSNKIAGVVGYSGKIYDPNYLAKNIKSKPAVFLMHGDDDSIVPLEEMMEAKNFLLENKFNLKTKIFKGCGHSIPVEGLSLGLEFININKK</sequence>